<dbReference type="PROSITE" id="PS51900">
    <property type="entry name" value="CB"/>
    <property type="match status" value="1"/>
</dbReference>
<evidence type="ECO:0000256" key="2">
    <source>
        <dbReference type="PROSITE-ProRule" id="PRU01248"/>
    </source>
</evidence>
<dbReference type="InterPro" id="IPR011010">
    <property type="entry name" value="DNA_brk_join_enz"/>
</dbReference>
<reference evidence="5" key="1">
    <citation type="journal article" date="2019" name="Int. J. Syst. Evol. Microbiol.">
        <title>The Global Catalogue of Microorganisms (GCM) 10K type strain sequencing project: providing services to taxonomists for standard genome sequencing and annotation.</title>
        <authorList>
            <consortium name="The Broad Institute Genomics Platform"/>
            <consortium name="The Broad Institute Genome Sequencing Center for Infectious Disease"/>
            <person name="Wu L."/>
            <person name="Ma J."/>
        </authorList>
    </citation>
    <scope>NUCLEOTIDE SEQUENCE [LARGE SCALE GENOMIC DNA]</scope>
    <source>
        <strain evidence="5">CCM 8934</strain>
    </source>
</reference>
<evidence type="ECO:0000313" key="5">
    <source>
        <dbReference type="Proteomes" id="UP001596227"/>
    </source>
</evidence>
<dbReference type="RefSeq" id="WP_137607113.1">
    <property type="nucleotide sequence ID" value="NZ_BJDH01000004.1"/>
</dbReference>
<feature type="domain" description="Core-binding (CB)" evidence="3">
    <location>
        <begin position="2"/>
        <end position="93"/>
    </location>
</feature>
<organism evidence="4 5">
    <name type="scientific">Lactiplantibacillus daoliensis</name>
    <dbReference type="NCBI Taxonomy" id="2559916"/>
    <lineage>
        <taxon>Bacteria</taxon>
        <taxon>Bacillati</taxon>
        <taxon>Bacillota</taxon>
        <taxon>Bacilli</taxon>
        <taxon>Lactobacillales</taxon>
        <taxon>Lactobacillaceae</taxon>
        <taxon>Lactiplantibacillus</taxon>
    </lineage>
</organism>
<comment type="caution">
    <text evidence="4">The sequence shown here is derived from an EMBL/GenBank/DDBJ whole genome shotgun (WGS) entry which is preliminary data.</text>
</comment>
<dbReference type="EMBL" id="JBHSSB010000032">
    <property type="protein sequence ID" value="MFC6295938.1"/>
    <property type="molecule type" value="Genomic_DNA"/>
</dbReference>
<protein>
    <submittedName>
        <fullName evidence="4">Site-specific integrase</fullName>
    </submittedName>
</protein>
<dbReference type="SUPFAM" id="SSF56349">
    <property type="entry name" value="DNA breaking-rejoining enzymes"/>
    <property type="match status" value="1"/>
</dbReference>
<sequence length="283" mass="32906">MTASFPFEKSFIDQLTVDGKQPQTIVQYQLTLRDFFNYQQHFNPTYQSSGLLIDITENDIQAYLGMLKDQRQFKTSTLNKSLSNLNGYFSFLFAHRRITTLPTFAIKGQPITGKQPADDWPELLPQLLANDDLHVYTRAFLLFTCHSFTASEILKPNFYEQLNSLTFSNDEQVFLTKFRAFLAPLQATLQTKDLFLKQRKRGVDPRLSLAALHKYLSGDSQRAGMALKPVWLRQSYILWYLREHRVTDLTVVMTNLRLDLASLGYYQNLARQQELRRLRASKN</sequence>
<evidence type="ECO:0000259" key="3">
    <source>
        <dbReference type="PROSITE" id="PS51900"/>
    </source>
</evidence>
<keyword evidence="5" id="KW-1185">Reference proteome</keyword>
<accession>A0ABW1UIJ5</accession>
<dbReference type="InterPro" id="IPR010998">
    <property type="entry name" value="Integrase_recombinase_N"/>
</dbReference>
<dbReference type="Gene3D" id="1.10.150.130">
    <property type="match status" value="1"/>
</dbReference>
<dbReference type="Pfam" id="PF02899">
    <property type="entry name" value="Phage_int_SAM_1"/>
    <property type="match status" value="1"/>
</dbReference>
<evidence type="ECO:0000256" key="1">
    <source>
        <dbReference type="ARBA" id="ARBA00023125"/>
    </source>
</evidence>
<evidence type="ECO:0000313" key="4">
    <source>
        <dbReference type="EMBL" id="MFC6295938.1"/>
    </source>
</evidence>
<dbReference type="InterPro" id="IPR044068">
    <property type="entry name" value="CB"/>
</dbReference>
<name>A0ABW1UIJ5_9LACO</name>
<proteinExistence type="predicted"/>
<keyword evidence="1 2" id="KW-0238">DNA-binding</keyword>
<gene>
    <name evidence="4" type="ORF">ACFQH1_12065</name>
</gene>
<dbReference type="Proteomes" id="UP001596227">
    <property type="component" value="Unassembled WGS sequence"/>
</dbReference>
<dbReference type="InterPro" id="IPR004107">
    <property type="entry name" value="Integrase_SAM-like_N"/>
</dbReference>